<name>A0ACC3CAB4_PYRYE</name>
<proteinExistence type="predicted"/>
<reference evidence="1" key="1">
    <citation type="submission" date="2019-11" db="EMBL/GenBank/DDBJ databases">
        <title>Nori genome reveals adaptations in red seaweeds to the harsh intertidal environment.</title>
        <authorList>
            <person name="Wang D."/>
            <person name="Mao Y."/>
        </authorList>
    </citation>
    <scope>NUCLEOTIDE SEQUENCE</scope>
    <source>
        <tissue evidence="1">Gametophyte</tissue>
    </source>
</reference>
<comment type="caution">
    <text evidence="1">The sequence shown here is derived from an EMBL/GenBank/DDBJ whole genome shotgun (WGS) entry which is preliminary data.</text>
</comment>
<dbReference type="Proteomes" id="UP000798662">
    <property type="component" value="Chromosome 3"/>
</dbReference>
<dbReference type="EMBL" id="CM020620">
    <property type="protein sequence ID" value="KAK1867122.1"/>
    <property type="molecule type" value="Genomic_DNA"/>
</dbReference>
<accession>A0ACC3CAB4</accession>
<gene>
    <name evidence="1" type="ORF">I4F81_009631</name>
</gene>
<protein>
    <submittedName>
        <fullName evidence="1">Uncharacterized protein</fullName>
    </submittedName>
</protein>
<organism evidence="1 2">
    <name type="scientific">Pyropia yezoensis</name>
    <name type="common">Susabi-nori</name>
    <name type="synonym">Porphyra yezoensis</name>
    <dbReference type="NCBI Taxonomy" id="2788"/>
    <lineage>
        <taxon>Eukaryota</taxon>
        <taxon>Rhodophyta</taxon>
        <taxon>Bangiophyceae</taxon>
        <taxon>Bangiales</taxon>
        <taxon>Bangiaceae</taxon>
        <taxon>Pyropia</taxon>
    </lineage>
</organism>
<keyword evidence="2" id="KW-1185">Reference proteome</keyword>
<evidence type="ECO:0000313" key="1">
    <source>
        <dbReference type="EMBL" id="KAK1867122.1"/>
    </source>
</evidence>
<evidence type="ECO:0000313" key="2">
    <source>
        <dbReference type="Proteomes" id="UP000798662"/>
    </source>
</evidence>
<sequence length="383" mass="38152">MVMASPFGSLSALDALSAAQLGAIASASLAGALASSAAMFRYGDDLGRRMEMALAGGAYLVGTALQAAAPSVGVLLAGRVVYGLGIGLAMHAGPLYIAETAPASLRGLLVSAKEAAIVAGILGGYVAGAALQPDWRSIFAVAAVVEVPFAAAAALAWAALAVGLGCVVLQQVTGQPSVLYYANQIFDAAGFGFAAAVGLGAWKLAVTGVAAATADRAGRRPLLLAGTVGMTVALVALAAGFWGLDGGGGAATALTGARQTWVLGSILLYVGAYQLGFGPVTWLLLSELFPLRVRSAAISVGVLVNFSTNFLVTAGFEAGRQSLGSGGLFAIFATLCAASVVFVAAKVPETKGLSLEAIEAQLQGGGRAEEREPLVGEDAPRGP</sequence>